<organism evidence="2 3">
    <name type="scientific">Colletotrichum destructivum</name>
    <dbReference type="NCBI Taxonomy" id="34406"/>
    <lineage>
        <taxon>Eukaryota</taxon>
        <taxon>Fungi</taxon>
        <taxon>Dikarya</taxon>
        <taxon>Ascomycota</taxon>
        <taxon>Pezizomycotina</taxon>
        <taxon>Sordariomycetes</taxon>
        <taxon>Hypocreomycetidae</taxon>
        <taxon>Glomerellales</taxon>
        <taxon>Glomerellaceae</taxon>
        <taxon>Colletotrichum</taxon>
        <taxon>Colletotrichum destructivum species complex</taxon>
    </lineage>
</organism>
<gene>
    <name evidence="2" type="ORF">CDEST_11068</name>
</gene>
<dbReference type="Proteomes" id="UP001322277">
    <property type="component" value="Chromosome 7"/>
</dbReference>
<proteinExistence type="predicted"/>
<feature type="region of interest" description="Disordered" evidence="1">
    <location>
        <begin position="1"/>
        <end position="20"/>
    </location>
</feature>
<dbReference type="KEGG" id="cdet:87947568"/>
<feature type="compositionally biased region" description="Polar residues" evidence="1">
    <location>
        <begin position="8"/>
        <end position="20"/>
    </location>
</feature>
<protein>
    <submittedName>
        <fullName evidence="2">Uncharacterized protein</fullName>
    </submittedName>
</protein>
<reference evidence="3" key="1">
    <citation type="journal article" date="2023" name="bioRxiv">
        <title>Complete genome of the Medicago anthracnose fungus, Colletotrichum destructivum, reveals a mini-chromosome-like region within a core chromosome.</title>
        <authorList>
            <person name="Lapalu N."/>
            <person name="Simon A."/>
            <person name="Lu A."/>
            <person name="Plaumann P.-L."/>
            <person name="Amselem J."/>
            <person name="Pigne S."/>
            <person name="Auger A."/>
            <person name="Koch C."/>
            <person name="Dallery J.-F."/>
            <person name="O'Connell R.J."/>
        </authorList>
    </citation>
    <scope>NUCLEOTIDE SEQUENCE [LARGE SCALE GENOMIC DNA]</scope>
    <source>
        <strain evidence="3">CBS 520.97</strain>
    </source>
</reference>
<evidence type="ECO:0000313" key="3">
    <source>
        <dbReference type="Proteomes" id="UP001322277"/>
    </source>
</evidence>
<dbReference type="GeneID" id="87947568"/>
<dbReference type="EMBL" id="CP137311">
    <property type="protein sequence ID" value="WQF86054.1"/>
    <property type="molecule type" value="Genomic_DNA"/>
</dbReference>
<accession>A0AAX4IS60</accession>
<dbReference type="AlphaFoldDB" id="A0AAX4IS60"/>
<evidence type="ECO:0000313" key="2">
    <source>
        <dbReference type="EMBL" id="WQF86054.1"/>
    </source>
</evidence>
<keyword evidence="3" id="KW-1185">Reference proteome</keyword>
<sequence>MMVLLTSEWPTASVNQQTDGRASRQRLLICQQRKPAGPAHQFSSRSRLELKHIKQRTRNSKGGSLGVNTAVVKTKPRCQVPLHRPHQVLAGSWSGLRCRFPGPRWLTGQNAINDTTFPQLAAFVHVCVSVHVYLVERVR</sequence>
<name>A0AAX4IS60_9PEZI</name>
<evidence type="ECO:0000256" key="1">
    <source>
        <dbReference type="SAM" id="MobiDB-lite"/>
    </source>
</evidence>
<dbReference type="RefSeq" id="XP_062783275.1">
    <property type="nucleotide sequence ID" value="XM_062927224.1"/>
</dbReference>